<protein>
    <submittedName>
        <fullName evidence="2">YbaK</fullName>
    </submittedName>
</protein>
<dbReference type="eggNOG" id="COG2606">
    <property type="taxonomic scope" value="Bacteria"/>
</dbReference>
<dbReference type="GO" id="GO:0002161">
    <property type="term" value="F:aminoacyl-tRNA deacylase activity"/>
    <property type="evidence" value="ECO:0007669"/>
    <property type="project" value="InterPro"/>
</dbReference>
<dbReference type="HOGENOM" id="CLU_094875_0_3_6"/>
<name>D4GJG7_PANAM</name>
<dbReference type="CDD" id="cd04333">
    <property type="entry name" value="ProX_deacylase"/>
    <property type="match status" value="1"/>
</dbReference>
<reference evidence="2 3" key="1">
    <citation type="journal article" date="2010" name="J. Bacteriol.">
        <title>Genome sequence of Pantoea ananatis LMG20103, the causative agent of Eucalyptus blight and dieback.</title>
        <authorList>
            <person name="De Maayer P."/>
            <person name="Chan W.Y."/>
            <person name="Venter S.N."/>
            <person name="Toth I.K."/>
            <person name="Birch P.R."/>
            <person name="Joubert F."/>
            <person name="Coutinho T.A."/>
        </authorList>
    </citation>
    <scope>NUCLEOTIDE SEQUENCE [LARGE SCALE GENOMIC DNA]</scope>
    <source>
        <strain evidence="2 3">LMG 20103</strain>
    </source>
</reference>
<dbReference type="KEGG" id="pam:PANA_0610"/>
<dbReference type="Pfam" id="PF04073">
    <property type="entry name" value="tRNA_edit"/>
    <property type="match status" value="1"/>
</dbReference>
<evidence type="ECO:0000313" key="2">
    <source>
        <dbReference type="EMBL" id="ADD75777.1"/>
    </source>
</evidence>
<dbReference type="EMBL" id="CP001875">
    <property type="protein sequence ID" value="ADD75777.1"/>
    <property type="molecule type" value="Genomic_DNA"/>
</dbReference>
<dbReference type="InterPro" id="IPR036754">
    <property type="entry name" value="YbaK/aa-tRNA-synt-asso_dom_sf"/>
</dbReference>
<dbReference type="InterPro" id="IPR007214">
    <property type="entry name" value="YbaK/aa-tRNA-synth-assoc-dom"/>
</dbReference>
<accession>D4GJG7</accession>
<dbReference type="PANTHER" id="PTHR30411">
    <property type="entry name" value="CYTOPLASMIC PROTEIN"/>
    <property type="match status" value="1"/>
</dbReference>
<proteinExistence type="predicted"/>
<dbReference type="Gene3D" id="3.90.960.10">
    <property type="entry name" value="YbaK/aminoacyl-tRNA synthetase-associated domain"/>
    <property type="match status" value="1"/>
</dbReference>
<evidence type="ECO:0000259" key="1">
    <source>
        <dbReference type="Pfam" id="PF04073"/>
    </source>
</evidence>
<sequence length="167" mass="18181">MAIFTPSISMERKMSLESVRQFFAERAPEIDIIEMPYSTATVEMAARVHGVAPGQIAKTLSLKVKNEVILVVTRGDARLDNRKLKAALGAKARMLSVDEVINWTGHPVGGVCPFGLENPVTVYCDISLKSFDEVLPAAGAVHSAVRISPQQMAELTAAKWVDVCETR</sequence>
<gene>
    <name evidence="2" type="primary">ybaK</name>
    <name evidence="2" type="ordered locus">PANA_0610</name>
</gene>
<dbReference type="Proteomes" id="UP000001702">
    <property type="component" value="Chromosome"/>
</dbReference>
<dbReference type="PANTHER" id="PTHR30411:SF1">
    <property type="entry name" value="CYTOPLASMIC PROTEIN"/>
    <property type="match status" value="1"/>
</dbReference>
<dbReference type="SUPFAM" id="SSF55826">
    <property type="entry name" value="YbaK/ProRS associated domain"/>
    <property type="match status" value="1"/>
</dbReference>
<keyword evidence="3" id="KW-1185">Reference proteome</keyword>
<dbReference type="AlphaFoldDB" id="D4GJG7"/>
<evidence type="ECO:0000313" key="3">
    <source>
        <dbReference type="Proteomes" id="UP000001702"/>
    </source>
</evidence>
<feature type="domain" description="YbaK/aminoacyl-tRNA synthetase-associated" evidence="1">
    <location>
        <begin position="39"/>
        <end position="154"/>
    </location>
</feature>
<organism evidence="2 3">
    <name type="scientific">Pantoea ananatis (strain LMG 20103)</name>
    <dbReference type="NCBI Taxonomy" id="706191"/>
    <lineage>
        <taxon>Bacteria</taxon>
        <taxon>Pseudomonadati</taxon>
        <taxon>Pseudomonadota</taxon>
        <taxon>Gammaproteobacteria</taxon>
        <taxon>Enterobacterales</taxon>
        <taxon>Erwiniaceae</taxon>
        <taxon>Pantoea</taxon>
    </lineage>
</organism>